<accession>A0ABS8T9W4</accession>
<organism evidence="2 3">
    <name type="scientific">Datura stramonium</name>
    <name type="common">Jimsonweed</name>
    <name type="synonym">Common thornapple</name>
    <dbReference type="NCBI Taxonomy" id="4076"/>
    <lineage>
        <taxon>Eukaryota</taxon>
        <taxon>Viridiplantae</taxon>
        <taxon>Streptophyta</taxon>
        <taxon>Embryophyta</taxon>
        <taxon>Tracheophyta</taxon>
        <taxon>Spermatophyta</taxon>
        <taxon>Magnoliopsida</taxon>
        <taxon>eudicotyledons</taxon>
        <taxon>Gunneridae</taxon>
        <taxon>Pentapetalae</taxon>
        <taxon>asterids</taxon>
        <taxon>lamiids</taxon>
        <taxon>Solanales</taxon>
        <taxon>Solanaceae</taxon>
        <taxon>Solanoideae</taxon>
        <taxon>Datureae</taxon>
        <taxon>Datura</taxon>
    </lineage>
</organism>
<evidence type="ECO:0000256" key="1">
    <source>
        <dbReference type="SAM" id="Phobius"/>
    </source>
</evidence>
<name>A0ABS8T9W4_DATST</name>
<protein>
    <submittedName>
        <fullName evidence="2">Uncharacterized protein</fullName>
    </submittedName>
</protein>
<keyword evidence="3" id="KW-1185">Reference proteome</keyword>
<feature type="transmembrane region" description="Helical" evidence="1">
    <location>
        <begin position="12"/>
        <end position="29"/>
    </location>
</feature>
<dbReference type="Proteomes" id="UP000823775">
    <property type="component" value="Unassembled WGS sequence"/>
</dbReference>
<proteinExistence type="predicted"/>
<reference evidence="2 3" key="1">
    <citation type="journal article" date="2021" name="BMC Genomics">
        <title>Datura genome reveals duplications of psychoactive alkaloid biosynthetic genes and high mutation rate following tissue culture.</title>
        <authorList>
            <person name="Rajewski A."/>
            <person name="Carter-House D."/>
            <person name="Stajich J."/>
            <person name="Litt A."/>
        </authorList>
    </citation>
    <scope>NUCLEOTIDE SEQUENCE [LARGE SCALE GENOMIC DNA]</scope>
    <source>
        <strain evidence="2">AR-01</strain>
    </source>
</reference>
<evidence type="ECO:0000313" key="3">
    <source>
        <dbReference type="Proteomes" id="UP000823775"/>
    </source>
</evidence>
<sequence length="112" mass="13189">MIKRNDAPTYVLDWFLIAYWFMLVSHFNLTSQLRKTSDVACATMFNRKFLVLVWDILESIRRKNIHQSSMGMYSCEETMATTTSVCWDIKRACLRSWSILSSLFLNFSQLKS</sequence>
<keyword evidence="1" id="KW-1133">Transmembrane helix</keyword>
<keyword evidence="1" id="KW-0812">Transmembrane</keyword>
<comment type="caution">
    <text evidence="2">The sequence shown here is derived from an EMBL/GenBank/DDBJ whole genome shotgun (WGS) entry which is preliminary data.</text>
</comment>
<keyword evidence="1" id="KW-0472">Membrane</keyword>
<evidence type="ECO:0000313" key="2">
    <source>
        <dbReference type="EMBL" id="MCD7467764.1"/>
    </source>
</evidence>
<dbReference type="EMBL" id="JACEIK010001267">
    <property type="protein sequence ID" value="MCD7467764.1"/>
    <property type="molecule type" value="Genomic_DNA"/>
</dbReference>
<gene>
    <name evidence="2" type="ORF">HAX54_005383</name>
</gene>